<organism evidence="1 2">
    <name type="scientific">Aspergillus fijiensis CBS 313.89</name>
    <dbReference type="NCBI Taxonomy" id="1448319"/>
    <lineage>
        <taxon>Eukaryota</taxon>
        <taxon>Fungi</taxon>
        <taxon>Dikarya</taxon>
        <taxon>Ascomycota</taxon>
        <taxon>Pezizomycotina</taxon>
        <taxon>Eurotiomycetes</taxon>
        <taxon>Eurotiomycetidae</taxon>
        <taxon>Eurotiales</taxon>
        <taxon>Aspergillaceae</taxon>
        <taxon>Aspergillus</taxon>
    </lineage>
</organism>
<dbReference type="OrthoDB" id="2013972at2759"/>
<protein>
    <submittedName>
        <fullName evidence="1">Uncharacterized protein</fullName>
    </submittedName>
</protein>
<dbReference type="EMBL" id="KZ824642">
    <property type="protein sequence ID" value="RAK77371.1"/>
    <property type="molecule type" value="Genomic_DNA"/>
</dbReference>
<keyword evidence="2" id="KW-1185">Reference proteome</keyword>
<accession>A0A8G1VZI9</accession>
<gene>
    <name evidence="1" type="ORF">BO72DRAFT_468381</name>
</gene>
<dbReference type="RefSeq" id="XP_040801381.1">
    <property type="nucleotide sequence ID" value="XM_040946895.1"/>
</dbReference>
<dbReference type="Proteomes" id="UP000249789">
    <property type="component" value="Unassembled WGS sequence"/>
</dbReference>
<dbReference type="AlphaFoldDB" id="A0A8G1VZI9"/>
<evidence type="ECO:0000313" key="2">
    <source>
        <dbReference type="Proteomes" id="UP000249789"/>
    </source>
</evidence>
<name>A0A8G1VZI9_9EURO</name>
<proteinExistence type="predicted"/>
<reference evidence="1 2" key="1">
    <citation type="submission" date="2018-02" db="EMBL/GenBank/DDBJ databases">
        <title>The genomes of Aspergillus section Nigri reveals drivers in fungal speciation.</title>
        <authorList>
            <consortium name="DOE Joint Genome Institute"/>
            <person name="Vesth T.C."/>
            <person name="Nybo J."/>
            <person name="Theobald S."/>
            <person name="Brandl J."/>
            <person name="Frisvad J.C."/>
            <person name="Nielsen K.F."/>
            <person name="Lyhne E.K."/>
            <person name="Kogle M.E."/>
            <person name="Kuo A."/>
            <person name="Riley R."/>
            <person name="Clum A."/>
            <person name="Nolan M."/>
            <person name="Lipzen A."/>
            <person name="Salamov A."/>
            <person name="Henrissat B."/>
            <person name="Wiebenga A."/>
            <person name="De vries R.P."/>
            <person name="Grigoriev I.V."/>
            <person name="Mortensen U.H."/>
            <person name="Andersen M.R."/>
            <person name="Baker S.E."/>
        </authorList>
    </citation>
    <scope>NUCLEOTIDE SEQUENCE [LARGE SCALE GENOMIC DNA]</scope>
    <source>
        <strain evidence="1 2">CBS 313.89</strain>
    </source>
</reference>
<dbReference type="GeneID" id="63864228"/>
<evidence type="ECO:0000313" key="1">
    <source>
        <dbReference type="EMBL" id="RAK77371.1"/>
    </source>
</evidence>
<sequence>MFLRLSNRVAYARPPDRNLFLEENGRTYHEYWRGVCMLPCDEEEQDRLDLFHKLFTVARVFFDVGFGTETWAIDVAHKYPDAFVVGMDLPWPLGEDPWDLIHLQMGCGSVMKIDFEPRCANCSLNALALGQWYQYLKQATQATIARKEAAFTQIDHRMMKLPLNPWHDDEHETKVARWYSLAFSESLETLSLAPFSRVLKWPLDRIRHLAAEANSEAFNKELRAYNILLSEPFPSHIF</sequence>
<dbReference type="VEuPathDB" id="FungiDB:BO72DRAFT_468381"/>